<evidence type="ECO:0000313" key="1">
    <source>
        <dbReference type="EMBL" id="CAK7269607.1"/>
    </source>
</evidence>
<dbReference type="Proteomes" id="UP001642501">
    <property type="component" value="Unassembled WGS sequence"/>
</dbReference>
<protein>
    <submittedName>
        <fullName evidence="1">Uncharacterized protein</fullName>
    </submittedName>
</protein>
<reference evidence="1 2" key="1">
    <citation type="submission" date="2024-01" db="EMBL/GenBank/DDBJ databases">
        <authorList>
            <person name="Allen C."/>
            <person name="Tagirdzhanova G."/>
        </authorList>
    </citation>
    <scope>NUCLEOTIDE SEQUENCE [LARGE SCALE GENOMIC DNA]</scope>
    <source>
        <strain evidence="1 2">CBS 573.63</strain>
    </source>
</reference>
<evidence type="ECO:0000313" key="2">
    <source>
        <dbReference type="Proteomes" id="UP001642501"/>
    </source>
</evidence>
<organism evidence="1 2">
    <name type="scientific">Sporothrix epigloea</name>
    <dbReference type="NCBI Taxonomy" id="1892477"/>
    <lineage>
        <taxon>Eukaryota</taxon>
        <taxon>Fungi</taxon>
        <taxon>Dikarya</taxon>
        <taxon>Ascomycota</taxon>
        <taxon>Pezizomycotina</taxon>
        <taxon>Sordariomycetes</taxon>
        <taxon>Sordariomycetidae</taxon>
        <taxon>Ophiostomatales</taxon>
        <taxon>Ophiostomataceae</taxon>
        <taxon>Sporothrix</taxon>
    </lineage>
</organism>
<proteinExistence type="predicted"/>
<comment type="caution">
    <text evidence="1">The sequence shown here is derived from an EMBL/GenBank/DDBJ whole genome shotgun (WGS) entry which is preliminary data.</text>
</comment>
<sequence>MASNDGIETPVEGEQTTANCTDDLNALISDIEKMNITDENAWYALREALDGWREEDLKKSRVTMSLRTTMMKHGVFVGTPRPGTTLATAIFEAVEGDYQPKWTKEMAAAMVRYGPIRTIDPDLQSFLGRKNVDPRYWREPDATESVHPASITASTPVVPATAPEIENREHLVDPLLPQTPLAIIPATSVWTPVEPSSNRLSDSETIVVVEQEIFEEIKDCIYRYVGGFWDKYFTTENWTDEQHAMLKKTMTAYSAKG</sequence>
<keyword evidence="2" id="KW-1185">Reference proteome</keyword>
<gene>
    <name evidence="1" type="ORF">SEPCBS57363_003687</name>
</gene>
<accession>A0ABP0DQM0</accession>
<dbReference type="EMBL" id="CAWUOM010000061">
    <property type="protein sequence ID" value="CAK7269607.1"/>
    <property type="molecule type" value="Genomic_DNA"/>
</dbReference>
<name>A0ABP0DQM0_9PEZI</name>